<gene>
    <name evidence="1" type="ORF">PHLGIDRAFT_45454</name>
</gene>
<dbReference type="EMBL" id="KN840502">
    <property type="protein sequence ID" value="KIP07179.1"/>
    <property type="molecule type" value="Genomic_DNA"/>
</dbReference>
<dbReference type="HOGENOM" id="CLU_033082_7_2_1"/>
<reference evidence="1 2" key="1">
    <citation type="journal article" date="2014" name="PLoS Genet.">
        <title>Analysis of the Phlebiopsis gigantea genome, transcriptome and secretome provides insight into its pioneer colonization strategies of wood.</title>
        <authorList>
            <person name="Hori C."/>
            <person name="Ishida T."/>
            <person name="Igarashi K."/>
            <person name="Samejima M."/>
            <person name="Suzuki H."/>
            <person name="Master E."/>
            <person name="Ferreira P."/>
            <person name="Ruiz-Duenas F.J."/>
            <person name="Held B."/>
            <person name="Canessa P."/>
            <person name="Larrondo L.F."/>
            <person name="Schmoll M."/>
            <person name="Druzhinina I.S."/>
            <person name="Kubicek C.P."/>
            <person name="Gaskell J.A."/>
            <person name="Kersten P."/>
            <person name="St John F."/>
            <person name="Glasner J."/>
            <person name="Sabat G."/>
            <person name="Splinter BonDurant S."/>
            <person name="Syed K."/>
            <person name="Yadav J."/>
            <person name="Mgbeahuruike A.C."/>
            <person name="Kovalchuk A."/>
            <person name="Asiegbu F.O."/>
            <person name="Lackner G."/>
            <person name="Hoffmeister D."/>
            <person name="Rencoret J."/>
            <person name="Gutierrez A."/>
            <person name="Sun H."/>
            <person name="Lindquist E."/>
            <person name="Barry K."/>
            <person name="Riley R."/>
            <person name="Grigoriev I.V."/>
            <person name="Henrissat B."/>
            <person name="Kues U."/>
            <person name="Berka R.M."/>
            <person name="Martinez A.T."/>
            <person name="Covert S.F."/>
            <person name="Blanchette R.A."/>
            <person name="Cullen D."/>
        </authorList>
    </citation>
    <scope>NUCLEOTIDE SEQUENCE [LARGE SCALE GENOMIC DNA]</scope>
    <source>
        <strain evidence="1 2">11061_1 CR5-6</strain>
    </source>
</reference>
<dbReference type="Proteomes" id="UP000053257">
    <property type="component" value="Unassembled WGS sequence"/>
</dbReference>
<evidence type="ECO:0008006" key="3">
    <source>
        <dbReference type="Google" id="ProtNLM"/>
    </source>
</evidence>
<keyword evidence="2" id="KW-1185">Reference proteome</keyword>
<feature type="non-terminal residue" evidence="1">
    <location>
        <position position="1"/>
    </location>
</feature>
<dbReference type="InterPro" id="IPR011333">
    <property type="entry name" value="SKP1/BTB/POZ_sf"/>
</dbReference>
<proteinExistence type="predicted"/>
<dbReference type="AlphaFoldDB" id="A0A0C3NPU7"/>
<organism evidence="1 2">
    <name type="scientific">Phlebiopsis gigantea (strain 11061_1 CR5-6)</name>
    <name type="common">White-rot fungus</name>
    <name type="synonym">Peniophora gigantea</name>
    <dbReference type="NCBI Taxonomy" id="745531"/>
    <lineage>
        <taxon>Eukaryota</taxon>
        <taxon>Fungi</taxon>
        <taxon>Dikarya</taxon>
        <taxon>Basidiomycota</taxon>
        <taxon>Agaricomycotina</taxon>
        <taxon>Agaricomycetes</taxon>
        <taxon>Polyporales</taxon>
        <taxon>Phanerochaetaceae</taxon>
        <taxon>Phlebiopsis</taxon>
    </lineage>
</organism>
<sequence length="176" mass="19787">HPTFYLPFGDLIVQSAADAKGTSTLFRVNKSLLAFNSPVFADMFTLPNTSTQELYDGAPIVRVTDTAEDLTAVCSALYDISSLSLPRFDPDAPIRLTGVMRLATKYQIDTIRRRVIEILDDSWPQTYDQWLRFQSQISAMTEIRDGSKDRLVGGKRFEDCIPEPAAAIRFARDFDV</sequence>
<dbReference type="SUPFAM" id="SSF54695">
    <property type="entry name" value="POZ domain"/>
    <property type="match status" value="1"/>
</dbReference>
<protein>
    <recommendedName>
        <fullName evidence="3">BTB domain-containing protein</fullName>
    </recommendedName>
</protein>
<accession>A0A0C3NPU7</accession>
<feature type="non-terminal residue" evidence="1">
    <location>
        <position position="176"/>
    </location>
</feature>
<evidence type="ECO:0000313" key="2">
    <source>
        <dbReference type="Proteomes" id="UP000053257"/>
    </source>
</evidence>
<dbReference type="Gene3D" id="3.30.710.10">
    <property type="entry name" value="Potassium Channel Kv1.1, Chain A"/>
    <property type="match status" value="1"/>
</dbReference>
<dbReference type="OrthoDB" id="3268787at2759"/>
<name>A0A0C3NPU7_PHLG1</name>
<evidence type="ECO:0000313" key="1">
    <source>
        <dbReference type="EMBL" id="KIP07179.1"/>
    </source>
</evidence>